<comment type="function">
    <text evidence="7">Plays a role in the regulation of phosphate uptake.</text>
</comment>
<evidence type="ECO:0000313" key="9">
    <source>
        <dbReference type="EMBL" id="NEY70500.1"/>
    </source>
</evidence>
<protein>
    <recommendedName>
        <fullName evidence="7">Phosphate-specific transport system accessory protein PhoU</fullName>
    </recommendedName>
</protein>
<dbReference type="InterPro" id="IPR028366">
    <property type="entry name" value="PhoU"/>
</dbReference>
<dbReference type="RefSeq" id="WP_163177159.1">
    <property type="nucleotide sequence ID" value="NZ_JAAIWM010000001.1"/>
</dbReference>
<accession>A0A6M0Q4Y9</accession>
<evidence type="ECO:0000256" key="1">
    <source>
        <dbReference type="ARBA" id="ARBA00004496"/>
    </source>
</evidence>
<evidence type="ECO:0000259" key="8">
    <source>
        <dbReference type="Pfam" id="PF01895"/>
    </source>
</evidence>
<dbReference type="GO" id="GO:0030643">
    <property type="term" value="P:intracellular phosphate ion homeostasis"/>
    <property type="evidence" value="ECO:0007669"/>
    <property type="project" value="InterPro"/>
</dbReference>
<evidence type="ECO:0000256" key="3">
    <source>
        <dbReference type="ARBA" id="ARBA00011738"/>
    </source>
</evidence>
<evidence type="ECO:0000256" key="5">
    <source>
        <dbReference type="ARBA" id="ARBA00022490"/>
    </source>
</evidence>
<dbReference type="InterPro" id="IPR038078">
    <property type="entry name" value="PhoU-like_sf"/>
</dbReference>
<comment type="subunit">
    <text evidence="3 7">Homodimer.</text>
</comment>
<comment type="similarity">
    <text evidence="2 7">Belongs to the PhoU family.</text>
</comment>
<evidence type="ECO:0000256" key="7">
    <source>
        <dbReference type="PIRNR" id="PIRNR003107"/>
    </source>
</evidence>
<dbReference type="InterPro" id="IPR026022">
    <property type="entry name" value="PhoU_dom"/>
</dbReference>
<evidence type="ECO:0000313" key="10">
    <source>
        <dbReference type="Proteomes" id="UP000481043"/>
    </source>
</evidence>
<proteinExistence type="inferred from homology"/>
<gene>
    <name evidence="9" type="primary">phoU</name>
    <name evidence="9" type="ORF">G4D63_01980</name>
</gene>
<keyword evidence="10" id="KW-1185">Reference proteome</keyword>
<organism evidence="9 10">
    <name type="scientific">Bacillus mesophilus</name>
    <dbReference type="NCBI Taxonomy" id="1808955"/>
    <lineage>
        <taxon>Bacteria</taxon>
        <taxon>Bacillati</taxon>
        <taxon>Bacillota</taxon>
        <taxon>Bacilli</taxon>
        <taxon>Bacillales</taxon>
        <taxon>Bacillaceae</taxon>
        <taxon>Bacillus</taxon>
    </lineage>
</organism>
<keyword evidence="5 7" id="KW-0963">Cytoplasm</keyword>
<keyword evidence="6 7" id="KW-0592">Phosphate transport</keyword>
<evidence type="ECO:0000256" key="6">
    <source>
        <dbReference type="ARBA" id="ARBA00022592"/>
    </source>
</evidence>
<comment type="caution">
    <text evidence="9">The sequence shown here is derived from an EMBL/GenBank/DDBJ whole genome shotgun (WGS) entry which is preliminary data.</text>
</comment>
<dbReference type="FunFam" id="1.20.58.220:FF:000004">
    <property type="entry name" value="Phosphate-specific transport system accessory protein PhoU"/>
    <property type="match status" value="1"/>
</dbReference>
<dbReference type="EMBL" id="JAAIWM010000001">
    <property type="protein sequence ID" value="NEY70500.1"/>
    <property type="molecule type" value="Genomic_DNA"/>
</dbReference>
<sequence length="221" mass="25081">MSNRTQFDEQLVSLKEKLLEMVYQSKHAIDQSIIALQSQDLELAKLIISQDKEINELEKEINDIVIRNIVKQQPVASDLRRLMVAVKISSDIERVGDLAVNIAKSTLFIGKEPFHTSTDAIPQMAKVVQKMLSDSLTAYHEENIQSAYSIASTDDTVDRMYGETIQYLLAQMALRPDAVPQLTQLAFICRYLERVGDHVTNIAENIIYLVKGERIDLNFQV</sequence>
<dbReference type="GO" id="GO:0005737">
    <property type="term" value="C:cytoplasm"/>
    <property type="evidence" value="ECO:0007669"/>
    <property type="project" value="UniProtKB-SubCell"/>
</dbReference>
<dbReference type="PANTHER" id="PTHR42930:SF3">
    <property type="entry name" value="PHOSPHATE-SPECIFIC TRANSPORT SYSTEM ACCESSORY PROTEIN PHOU"/>
    <property type="match status" value="1"/>
</dbReference>
<feature type="domain" description="PhoU" evidence="8">
    <location>
        <begin position="19"/>
        <end position="105"/>
    </location>
</feature>
<evidence type="ECO:0000256" key="2">
    <source>
        <dbReference type="ARBA" id="ARBA00008107"/>
    </source>
</evidence>
<dbReference type="Gene3D" id="1.20.58.220">
    <property type="entry name" value="Phosphate transport system protein phou homolog 2, domain 2"/>
    <property type="match status" value="1"/>
</dbReference>
<dbReference type="PANTHER" id="PTHR42930">
    <property type="entry name" value="PHOSPHATE-SPECIFIC TRANSPORT SYSTEM ACCESSORY PROTEIN PHOU"/>
    <property type="match status" value="1"/>
</dbReference>
<dbReference type="AlphaFoldDB" id="A0A6M0Q4Y9"/>
<evidence type="ECO:0000256" key="4">
    <source>
        <dbReference type="ARBA" id="ARBA00022448"/>
    </source>
</evidence>
<keyword evidence="4 7" id="KW-0813">Transport</keyword>
<dbReference type="GO" id="GO:0045936">
    <property type="term" value="P:negative regulation of phosphate metabolic process"/>
    <property type="evidence" value="ECO:0007669"/>
    <property type="project" value="InterPro"/>
</dbReference>
<dbReference type="Proteomes" id="UP000481043">
    <property type="component" value="Unassembled WGS sequence"/>
</dbReference>
<name>A0A6M0Q4Y9_9BACI</name>
<reference evidence="9 10" key="1">
    <citation type="submission" date="2020-02" db="EMBL/GenBank/DDBJ databases">
        <title>Bacillus aquiflavi sp. nov., isolated from yellow water of strong flavor Chinese baijiu in Yibin region of China.</title>
        <authorList>
            <person name="Xie J."/>
        </authorList>
    </citation>
    <scope>NUCLEOTIDE SEQUENCE [LARGE SCALE GENOMIC DNA]</scope>
    <source>
        <strain evidence="9 10">SA4</strain>
    </source>
</reference>
<comment type="subcellular location">
    <subcellularLocation>
        <location evidence="1 7">Cytoplasm</location>
    </subcellularLocation>
</comment>
<dbReference type="PIRSF" id="PIRSF003107">
    <property type="entry name" value="PhoU"/>
    <property type="match status" value="1"/>
</dbReference>
<dbReference type="SUPFAM" id="SSF109755">
    <property type="entry name" value="PhoU-like"/>
    <property type="match status" value="1"/>
</dbReference>
<feature type="domain" description="PhoU" evidence="8">
    <location>
        <begin position="121"/>
        <end position="206"/>
    </location>
</feature>
<dbReference type="NCBIfam" id="TIGR02135">
    <property type="entry name" value="phoU_full"/>
    <property type="match status" value="1"/>
</dbReference>
<dbReference type="Pfam" id="PF01895">
    <property type="entry name" value="PhoU"/>
    <property type="match status" value="2"/>
</dbReference>
<dbReference type="GO" id="GO:0006817">
    <property type="term" value="P:phosphate ion transport"/>
    <property type="evidence" value="ECO:0007669"/>
    <property type="project" value="UniProtKB-KW"/>
</dbReference>